<dbReference type="GO" id="GO:0005886">
    <property type="term" value="C:plasma membrane"/>
    <property type="evidence" value="ECO:0007669"/>
    <property type="project" value="UniProtKB-SubCell"/>
</dbReference>
<dbReference type="EMBL" id="QUNO01000014">
    <property type="protein sequence ID" value="REH38102.1"/>
    <property type="molecule type" value="Genomic_DNA"/>
</dbReference>
<keyword evidence="3" id="KW-1003">Cell membrane</keyword>
<feature type="transmembrane region" description="Helical" evidence="7">
    <location>
        <begin position="511"/>
        <end position="530"/>
    </location>
</feature>
<evidence type="ECO:0000256" key="2">
    <source>
        <dbReference type="ARBA" id="ARBA00010157"/>
    </source>
</evidence>
<feature type="transmembrane region" description="Helical" evidence="7">
    <location>
        <begin position="176"/>
        <end position="193"/>
    </location>
</feature>
<dbReference type="PANTHER" id="PTHR33406:SF6">
    <property type="entry name" value="MEMBRANE PROTEIN YDGH-RELATED"/>
    <property type="match status" value="1"/>
</dbReference>
<evidence type="ECO:0000259" key="8">
    <source>
        <dbReference type="PROSITE" id="PS50156"/>
    </source>
</evidence>
<reference evidence="9 10" key="1">
    <citation type="submission" date="2018-08" db="EMBL/GenBank/DDBJ databases">
        <title>Genomic Encyclopedia of Archaeal and Bacterial Type Strains, Phase II (KMG-II): from individual species to whole genera.</title>
        <authorList>
            <person name="Goeker M."/>
        </authorList>
    </citation>
    <scope>NUCLEOTIDE SEQUENCE [LARGE SCALE GENOMIC DNA]</scope>
    <source>
        <strain evidence="9 10">DSM 45791</strain>
    </source>
</reference>
<feature type="transmembrane region" description="Helical" evidence="7">
    <location>
        <begin position="367"/>
        <end position="388"/>
    </location>
</feature>
<evidence type="ECO:0000313" key="10">
    <source>
        <dbReference type="Proteomes" id="UP000256269"/>
    </source>
</evidence>
<dbReference type="Pfam" id="PF03176">
    <property type="entry name" value="MMPL"/>
    <property type="match status" value="2"/>
</dbReference>
<dbReference type="InterPro" id="IPR004869">
    <property type="entry name" value="MMPL_dom"/>
</dbReference>
<dbReference type="Proteomes" id="UP000256269">
    <property type="component" value="Unassembled WGS sequence"/>
</dbReference>
<feature type="transmembrane region" description="Helical" evidence="7">
    <location>
        <begin position="611"/>
        <end position="633"/>
    </location>
</feature>
<feature type="transmembrane region" description="Helical" evidence="7">
    <location>
        <begin position="200"/>
        <end position="221"/>
    </location>
</feature>
<name>A0A3E0H6K8_9PSEU</name>
<feature type="transmembrane region" description="Helical" evidence="7">
    <location>
        <begin position="305"/>
        <end position="330"/>
    </location>
</feature>
<evidence type="ECO:0000313" key="9">
    <source>
        <dbReference type="EMBL" id="REH38102.1"/>
    </source>
</evidence>
<evidence type="ECO:0000256" key="4">
    <source>
        <dbReference type="ARBA" id="ARBA00022692"/>
    </source>
</evidence>
<evidence type="ECO:0000256" key="6">
    <source>
        <dbReference type="ARBA" id="ARBA00023136"/>
    </source>
</evidence>
<dbReference type="InterPro" id="IPR000731">
    <property type="entry name" value="SSD"/>
</dbReference>
<dbReference type="PROSITE" id="PS50156">
    <property type="entry name" value="SSD"/>
    <property type="match status" value="1"/>
</dbReference>
<comment type="caution">
    <text evidence="9">The sequence shown here is derived from an EMBL/GenBank/DDBJ whole genome shotgun (WGS) entry which is preliminary data.</text>
</comment>
<feature type="transmembrane region" description="Helical" evidence="7">
    <location>
        <begin position="645"/>
        <end position="668"/>
    </location>
</feature>
<evidence type="ECO:0000256" key="3">
    <source>
        <dbReference type="ARBA" id="ARBA00022475"/>
    </source>
</evidence>
<gene>
    <name evidence="9" type="ORF">BCF44_114127</name>
</gene>
<accession>A0A3E0H6K8</accession>
<dbReference type="RefSeq" id="WP_211353369.1">
    <property type="nucleotide sequence ID" value="NZ_CP144375.1"/>
</dbReference>
<organism evidence="9 10">
    <name type="scientific">Kutzneria buriramensis</name>
    <dbReference type="NCBI Taxonomy" id="1045776"/>
    <lineage>
        <taxon>Bacteria</taxon>
        <taxon>Bacillati</taxon>
        <taxon>Actinomycetota</taxon>
        <taxon>Actinomycetes</taxon>
        <taxon>Pseudonocardiales</taxon>
        <taxon>Pseudonocardiaceae</taxon>
        <taxon>Kutzneria</taxon>
    </lineage>
</organism>
<feature type="transmembrane region" description="Helical" evidence="7">
    <location>
        <begin position="570"/>
        <end position="590"/>
    </location>
</feature>
<dbReference type="PANTHER" id="PTHR33406">
    <property type="entry name" value="MEMBRANE PROTEIN MJ1562-RELATED"/>
    <property type="match status" value="1"/>
</dbReference>
<comment type="similarity">
    <text evidence="2">Belongs to the resistance-nodulation-cell division (RND) (TC 2.A.6) family. MmpL subfamily.</text>
</comment>
<feature type="transmembrane region" description="Helical" evidence="7">
    <location>
        <begin position="537"/>
        <end position="558"/>
    </location>
</feature>
<feature type="transmembrane region" description="Helical" evidence="7">
    <location>
        <begin position="276"/>
        <end position="299"/>
    </location>
</feature>
<feature type="domain" description="SSD" evidence="8">
    <location>
        <begin position="204"/>
        <end position="330"/>
    </location>
</feature>
<sequence length="710" mass="74479">MFRRIVALPGGRRAKWVVLVAWIALLVPAFSLAGMLGSVQKNDISAWLPSSSESAKFLAAANKFEAGDTMPTIVVYARPSGLTPADLKKVNADAVLFQQVPDVTGKVQLPLVSDDLKAVATIVPVRVGESGWTGIAKVVDKLNAIAGTDAGGLVSHVTGPGGYASDSGKAFGDADLLMIIAVIVVVAILLFTYRSPTLWLLPVITAVVAVFTSEAVIAVLARYAGIVVNSQSSFILSVLVFGAATDYALLLVARYREELRLHVDRHEAMAQALRRSGPAIIASAATVAISLLVLLLATLNSTSGLGPVCAVGIVVALLAMMTLMPALLVICGRWIFWPVRPTFGSLPPAREGVWSRVGKVVARKPRLTWIGTAIVLGSFALGMIGMHAEGIPQDDQFTKTTEAVAGEQLQTQHFPAGAGNPICVVVNSSTSDNVRLTLSLLPTIATVVQLDAKDGKSFIMATPRAATDSPESLATAQQVRDVVHAILGAEAEVGGGSAITLDMQDGAARDSWVVIPAILLVVLAILVLLLRSLVAPLVLVGTVVLSFAATMGISTVVFDHVFHFGGMDAAFPLQAFTFLVALGVDYNIFLVTRVREESRRLGTRRGALTGLTATGGVITSAGLVLAGTFAAMASLPMVFAAELGFTVAVGVLIDTFVVRSVLVTALTLDLGEAMWWPRRVVPAKPVPELGRELAYIGASVNAAPLEAQER</sequence>
<proteinExistence type="inferred from homology"/>
<dbReference type="Gene3D" id="1.20.1640.10">
    <property type="entry name" value="Multidrug efflux transporter AcrB transmembrane domain"/>
    <property type="match status" value="2"/>
</dbReference>
<keyword evidence="5 7" id="KW-1133">Transmembrane helix</keyword>
<feature type="transmembrane region" description="Helical" evidence="7">
    <location>
        <begin position="233"/>
        <end position="255"/>
    </location>
</feature>
<evidence type="ECO:0000256" key="7">
    <source>
        <dbReference type="SAM" id="Phobius"/>
    </source>
</evidence>
<keyword evidence="10" id="KW-1185">Reference proteome</keyword>
<dbReference type="InterPro" id="IPR050545">
    <property type="entry name" value="Mycobact_MmpL"/>
</dbReference>
<evidence type="ECO:0000256" key="5">
    <source>
        <dbReference type="ARBA" id="ARBA00022989"/>
    </source>
</evidence>
<evidence type="ECO:0000256" key="1">
    <source>
        <dbReference type="ARBA" id="ARBA00004651"/>
    </source>
</evidence>
<comment type="subcellular location">
    <subcellularLocation>
        <location evidence="1">Cell membrane</location>
        <topology evidence="1">Multi-pass membrane protein</topology>
    </subcellularLocation>
</comment>
<protein>
    <submittedName>
        <fullName evidence="9">RND superfamily putative drug exporter</fullName>
    </submittedName>
</protein>
<keyword evidence="6 7" id="KW-0472">Membrane</keyword>
<dbReference type="AlphaFoldDB" id="A0A3E0H6K8"/>
<dbReference type="SUPFAM" id="SSF82866">
    <property type="entry name" value="Multidrug efflux transporter AcrB transmembrane domain"/>
    <property type="match status" value="2"/>
</dbReference>
<keyword evidence="4 7" id="KW-0812">Transmembrane</keyword>